<reference evidence="1" key="2">
    <citation type="journal article" date="2015" name="Data Brief">
        <title>Shoot transcriptome of the giant reed, Arundo donax.</title>
        <authorList>
            <person name="Barrero R.A."/>
            <person name="Guerrero F.D."/>
            <person name="Moolhuijzen P."/>
            <person name="Goolsby J.A."/>
            <person name="Tidwell J."/>
            <person name="Bellgard S.E."/>
            <person name="Bellgard M.I."/>
        </authorList>
    </citation>
    <scope>NUCLEOTIDE SEQUENCE</scope>
    <source>
        <tissue evidence="1">Shoot tissue taken approximately 20 cm above the soil surface</tissue>
    </source>
</reference>
<proteinExistence type="predicted"/>
<sequence>MYWADSGGGEMLGNP</sequence>
<organism evidence="1">
    <name type="scientific">Arundo donax</name>
    <name type="common">Giant reed</name>
    <name type="synonym">Donax arundinaceus</name>
    <dbReference type="NCBI Taxonomy" id="35708"/>
    <lineage>
        <taxon>Eukaryota</taxon>
        <taxon>Viridiplantae</taxon>
        <taxon>Streptophyta</taxon>
        <taxon>Embryophyta</taxon>
        <taxon>Tracheophyta</taxon>
        <taxon>Spermatophyta</taxon>
        <taxon>Magnoliopsida</taxon>
        <taxon>Liliopsida</taxon>
        <taxon>Poales</taxon>
        <taxon>Poaceae</taxon>
        <taxon>PACMAD clade</taxon>
        <taxon>Arundinoideae</taxon>
        <taxon>Arundineae</taxon>
        <taxon>Arundo</taxon>
    </lineage>
</organism>
<reference evidence="1" key="1">
    <citation type="submission" date="2014-09" db="EMBL/GenBank/DDBJ databases">
        <authorList>
            <person name="Magalhaes I.L.F."/>
            <person name="Oliveira U."/>
            <person name="Santos F.R."/>
            <person name="Vidigal T.H.D.A."/>
            <person name="Brescovit A.D."/>
            <person name="Santos A.J."/>
        </authorList>
    </citation>
    <scope>NUCLEOTIDE SEQUENCE</scope>
    <source>
        <tissue evidence="1">Shoot tissue taken approximately 20 cm above the soil surface</tissue>
    </source>
</reference>
<dbReference type="EMBL" id="GBRH01166500">
    <property type="protein sequence ID" value="JAE31396.1"/>
    <property type="molecule type" value="Transcribed_RNA"/>
</dbReference>
<name>A0A0A9H971_ARUDO</name>
<evidence type="ECO:0000313" key="1">
    <source>
        <dbReference type="EMBL" id="JAE31396.1"/>
    </source>
</evidence>
<protein>
    <submittedName>
        <fullName evidence="1">Uncharacterized protein</fullName>
    </submittedName>
</protein>
<accession>A0A0A9H971</accession>